<keyword evidence="3" id="KW-1185">Reference proteome</keyword>
<protein>
    <submittedName>
        <fullName evidence="2">Uncharacterized protein</fullName>
    </submittedName>
</protein>
<sequence>MAEEENAPRRICRYNEWRYMMSSMGDSRRRIVKGGLMYALLANLSLELTHSDKLQQLLPTTKVIMSSYSTSSTNYERLSSGQAELARLAASTPLGHNVMDISKERESSMGGLPASTSARLAPSPR</sequence>
<evidence type="ECO:0000256" key="1">
    <source>
        <dbReference type="SAM" id="MobiDB-lite"/>
    </source>
</evidence>
<evidence type="ECO:0000313" key="2">
    <source>
        <dbReference type="EMBL" id="CAJ1939160.1"/>
    </source>
</evidence>
<dbReference type="Gramene" id="rna-AYBTSS11_LOCUS8981">
    <property type="protein sequence ID" value="CAJ1939160.1"/>
    <property type="gene ID" value="gene-AYBTSS11_LOCUS8981"/>
</dbReference>
<reference evidence="2" key="1">
    <citation type="submission" date="2023-10" db="EMBL/GenBank/DDBJ databases">
        <authorList>
            <person name="Domelevo Entfellner J.-B."/>
        </authorList>
    </citation>
    <scope>NUCLEOTIDE SEQUENCE</scope>
</reference>
<proteinExistence type="predicted"/>
<dbReference type="AlphaFoldDB" id="A0AA86SFF0"/>
<name>A0AA86SFF0_9FABA</name>
<accession>A0AA86SFF0</accession>
<dbReference type="EMBL" id="OY731400">
    <property type="protein sequence ID" value="CAJ1939160.1"/>
    <property type="molecule type" value="Genomic_DNA"/>
</dbReference>
<feature type="region of interest" description="Disordered" evidence="1">
    <location>
        <begin position="100"/>
        <end position="125"/>
    </location>
</feature>
<dbReference type="Proteomes" id="UP001189624">
    <property type="component" value="Chromosome 3"/>
</dbReference>
<evidence type="ECO:0000313" key="3">
    <source>
        <dbReference type="Proteomes" id="UP001189624"/>
    </source>
</evidence>
<organism evidence="2 3">
    <name type="scientific">Sphenostylis stenocarpa</name>
    <dbReference type="NCBI Taxonomy" id="92480"/>
    <lineage>
        <taxon>Eukaryota</taxon>
        <taxon>Viridiplantae</taxon>
        <taxon>Streptophyta</taxon>
        <taxon>Embryophyta</taxon>
        <taxon>Tracheophyta</taxon>
        <taxon>Spermatophyta</taxon>
        <taxon>Magnoliopsida</taxon>
        <taxon>eudicotyledons</taxon>
        <taxon>Gunneridae</taxon>
        <taxon>Pentapetalae</taxon>
        <taxon>rosids</taxon>
        <taxon>fabids</taxon>
        <taxon>Fabales</taxon>
        <taxon>Fabaceae</taxon>
        <taxon>Papilionoideae</taxon>
        <taxon>50 kb inversion clade</taxon>
        <taxon>NPAAA clade</taxon>
        <taxon>indigoferoid/millettioid clade</taxon>
        <taxon>Phaseoleae</taxon>
        <taxon>Sphenostylis</taxon>
    </lineage>
</organism>
<gene>
    <name evidence="2" type="ORF">AYBTSS11_LOCUS8981</name>
</gene>